<proteinExistence type="predicted"/>
<dbReference type="EMBL" id="CAUWAG010000004">
    <property type="protein sequence ID" value="CAJ2503041.1"/>
    <property type="molecule type" value="Genomic_DNA"/>
</dbReference>
<organism evidence="2 3">
    <name type="scientific">Anthostomella pinea</name>
    <dbReference type="NCBI Taxonomy" id="933095"/>
    <lineage>
        <taxon>Eukaryota</taxon>
        <taxon>Fungi</taxon>
        <taxon>Dikarya</taxon>
        <taxon>Ascomycota</taxon>
        <taxon>Pezizomycotina</taxon>
        <taxon>Sordariomycetes</taxon>
        <taxon>Xylariomycetidae</taxon>
        <taxon>Xylariales</taxon>
        <taxon>Xylariaceae</taxon>
        <taxon>Anthostomella</taxon>
    </lineage>
</organism>
<keyword evidence="3" id="KW-1185">Reference proteome</keyword>
<feature type="region of interest" description="Disordered" evidence="1">
    <location>
        <begin position="44"/>
        <end position="64"/>
    </location>
</feature>
<feature type="compositionally biased region" description="Polar residues" evidence="1">
    <location>
        <begin position="126"/>
        <end position="135"/>
    </location>
</feature>
<comment type="caution">
    <text evidence="2">The sequence shown here is derived from an EMBL/GenBank/DDBJ whole genome shotgun (WGS) entry which is preliminary data.</text>
</comment>
<protein>
    <submittedName>
        <fullName evidence="2">Uu.00g104350.m01.CDS01</fullName>
    </submittedName>
</protein>
<gene>
    <name evidence="2" type="ORF">KHLLAP_LOCUS3509</name>
</gene>
<accession>A0AAI8YDA0</accession>
<reference evidence="2" key="1">
    <citation type="submission" date="2023-10" db="EMBL/GenBank/DDBJ databases">
        <authorList>
            <person name="Hackl T."/>
        </authorList>
    </citation>
    <scope>NUCLEOTIDE SEQUENCE</scope>
</reference>
<sequence>MRQNMKAIEFTEKNHAVAADGEVVVPPQHNSLPKFFAKNGFAGADPTKIKKNGGGKGNWGEPGEEIVDMPDFNYNFTHSRRRSNSSGGFSSHLDMRSKFEVNDVEPVFEETLHGPTGEDDDHLTKTDTASSSGSSVDEKDHKNI</sequence>
<feature type="region of interest" description="Disordered" evidence="1">
    <location>
        <begin position="105"/>
        <end position="144"/>
    </location>
</feature>
<name>A0AAI8YDA0_9PEZI</name>
<evidence type="ECO:0000313" key="3">
    <source>
        <dbReference type="Proteomes" id="UP001295740"/>
    </source>
</evidence>
<dbReference type="AlphaFoldDB" id="A0AAI8YDA0"/>
<evidence type="ECO:0000313" key="2">
    <source>
        <dbReference type="EMBL" id="CAJ2503041.1"/>
    </source>
</evidence>
<dbReference type="Proteomes" id="UP001295740">
    <property type="component" value="Unassembled WGS sequence"/>
</dbReference>
<evidence type="ECO:0000256" key="1">
    <source>
        <dbReference type="SAM" id="MobiDB-lite"/>
    </source>
</evidence>